<reference evidence="1 2" key="1">
    <citation type="journal article" date="2019" name="mSystems">
        <title>Life at home and on the roam: Genomic adaptions reflect the dual lifestyle of an intracellular, facultative symbiont.</title>
        <authorList>
            <person name="Burgsdorf I."/>
        </authorList>
    </citation>
    <scope>NUCLEOTIDE SEQUENCE [LARGE SCALE GENOMIC DNA]</scope>
    <source>
        <strain evidence="1">277cV</strain>
    </source>
</reference>
<dbReference type="Proteomes" id="UP000317990">
    <property type="component" value="Unassembled WGS sequence"/>
</dbReference>
<evidence type="ECO:0000313" key="2">
    <source>
        <dbReference type="Proteomes" id="UP000317990"/>
    </source>
</evidence>
<comment type="caution">
    <text evidence="1">The sequence shown here is derived from an EMBL/GenBank/DDBJ whole genome shotgun (WGS) entry which is preliminary data.</text>
</comment>
<evidence type="ECO:0000313" key="1">
    <source>
        <dbReference type="EMBL" id="TGG91416.1"/>
    </source>
</evidence>
<organism evidence="1 2">
    <name type="scientific">Aphanocapsa feldmannii 277cV</name>
    <dbReference type="NCBI Taxonomy" id="2507553"/>
    <lineage>
        <taxon>Bacteria</taxon>
        <taxon>Bacillati</taxon>
        <taxon>Cyanobacteriota</taxon>
        <taxon>Cyanophyceae</taxon>
        <taxon>Oscillatoriophycideae</taxon>
        <taxon>Chroococcales</taxon>
        <taxon>Microcystaceae</taxon>
        <taxon>Aphanocapsa</taxon>
    </lineage>
</organism>
<dbReference type="EMBL" id="SRMO01000078">
    <property type="protein sequence ID" value="TGG91416.1"/>
    <property type="molecule type" value="Genomic_DNA"/>
</dbReference>
<protein>
    <submittedName>
        <fullName evidence="1">Uncharacterized protein</fullName>
    </submittedName>
</protein>
<gene>
    <name evidence="1" type="ORF">ERJ67_08015</name>
</gene>
<name>A0A524RMA3_9CHRO</name>
<dbReference type="AlphaFoldDB" id="A0A524RMA3"/>
<proteinExistence type="predicted"/>
<sequence length="319" mass="35678">MAIHWERLAGDTSAFAIRIAFMDDPDEGQGASTDASLSWGAFQIWVNGWNLCAHLEEDERVESAHWYLLPLLEWFVDQWNPLLHEERLPCKVADEAWTGLGETRFPPPALNEAEESLWESSWHGWWSRHAIHGAREGGIFPDVVFRRFQDRIEVSWGDSRSQGVPNHVAFERRPGVVRLEPSRVAVPLYDALEGAAAHLSSIAPESSRIAELKRAIPGLRMPQQDDSRVMWLAGLGVDEASIRQGWNRFKRQIAAFSEEERNVLLATSGDSPLLTEGSCHAALMFGTMAPTVQEQDVMVLAGSLLRLTSPDGDCEAMAR</sequence>
<accession>A0A524RMA3</accession>